<dbReference type="Proteomes" id="UP000198940">
    <property type="component" value="Unassembled WGS sequence"/>
</dbReference>
<dbReference type="SMART" id="SM00850">
    <property type="entry name" value="LytTR"/>
    <property type="match status" value="1"/>
</dbReference>
<dbReference type="InterPro" id="IPR046947">
    <property type="entry name" value="LytR-like"/>
</dbReference>
<dbReference type="Pfam" id="PF04397">
    <property type="entry name" value="LytTR"/>
    <property type="match status" value="1"/>
</dbReference>
<evidence type="ECO:0000259" key="2">
    <source>
        <dbReference type="PROSITE" id="PS50110"/>
    </source>
</evidence>
<accession>A0A1M6QJ95</accession>
<dbReference type="RefSeq" id="WP_072876691.1">
    <property type="nucleotide sequence ID" value="NZ_FOKU01000001.1"/>
</dbReference>
<dbReference type="PANTHER" id="PTHR37299">
    <property type="entry name" value="TRANSCRIPTIONAL REGULATOR-RELATED"/>
    <property type="match status" value="1"/>
</dbReference>
<evidence type="ECO:0000259" key="3">
    <source>
        <dbReference type="PROSITE" id="PS50930"/>
    </source>
</evidence>
<dbReference type="PANTHER" id="PTHR37299:SF1">
    <property type="entry name" value="STAGE 0 SPORULATION PROTEIN A HOMOLOG"/>
    <property type="match status" value="1"/>
</dbReference>
<feature type="modified residue" description="4-aspartylphosphate" evidence="1">
    <location>
        <position position="54"/>
    </location>
</feature>
<dbReference type="InterPro" id="IPR001789">
    <property type="entry name" value="Sig_transdc_resp-reg_receiver"/>
</dbReference>
<dbReference type="Gene3D" id="3.40.50.2300">
    <property type="match status" value="1"/>
</dbReference>
<dbReference type="Pfam" id="PF00072">
    <property type="entry name" value="Response_reg"/>
    <property type="match status" value="1"/>
</dbReference>
<evidence type="ECO:0000313" key="4">
    <source>
        <dbReference type="EMBL" id="SFB71193.1"/>
    </source>
</evidence>
<dbReference type="AlphaFoldDB" id="A0A1M6QJ95"/>
<dbReference type="GO" id="GO:0000156">
    <property type="term" value="F:phosphorelay response regulator activity"/>
    <property type="evidence" value="ECO:0007669"/>
    <property type="project" value="InterPro"/>
</dbReference>
<feature type="domain" description="Response regulatory" evidence="2">
    <location>
        <begin position="2"/>
        <end position="115"/>
    </location>
</feature>
<dbReference type="SUPFAM" id="SSF52172">
    <property type="entry name" value="CheY-like"/>
    <property type="match status" value="1"/>
</dbReference>
<dbReference type="EMBL" id="FOKU01000001">
    <property type="protein sequence ID" value="SFB71193.1"/>
    <property type="molecule type" value="Genomic_DNA"/>
</dbReference>
<dbReference type="EMBL" id="FRAT01000001">
    <property type="protein sequence ID" value="SHK20311.1"/>
    <property type="molecule type" value="Genomic_DNA"/>
</dbReference>
<dbReference type="SMART" id="SM00448">
    <property type="entry name" value="REC"/>
    <property type="match status" value="1"/>
</dbReference>
<reference evidence="5 6" key="1">
    <citation type="submission" date="2016-11" db="EMBL/GenBank/DDBJ databases">
        <authorList>
            <person name="Varghese N."/>
            <person name="Submissions S."/>
        </authorList>
    </citation>
    <scope>NUCLEOTIDE SEQUENCE [LARGE SCALE GENOMIC DNA]</scope>
    <source>
        <strain evidence="5 6">CGMCC 1.12174</strain>
        <strain evidence="4 7">DSM 26351</strain>
    </source>
</reference>
<dbReference type="OrthoDB" id="2168082at2"/>
<evidence type="ECO:0000313" key="7">
    <source>
        <dbReference type="Proteomes" id="UP000198940"/>
    </source>
</evidence>
<keyword evidence="1" id="KW-0597">Phosphoprotein</keyword>
<evidence type="ECO:0000256" key="1">
    <source>
        <dbReference type="PROSITE-ProRule" id="PRU00169"/>
    </source>
</evidence>
<dbReference type="Gene3D" id="2.40.50.1020">
    <property type="entry name" value="LytTr DNA-binding domain"/>
    <property type="match status" value="1"/>
</dbReference>
<dbReference type="InterPro" id="IPR011006">
    <property type="entry name" value="CheY-like_superfamily"/>
</dbReference>
<proteinExistence type="predicted"/>
<dbReference type="GO" id="GO:0003677">
    <property type="term" value="F:DNA binding"/>
    <property type="evidence" value="ECO:0007669"/>
    <property type="project" value="InterPro"/>
</dbReference>
<dbReference type="PROSITE" id="PS50110">
    <property type="entry name" value="RESPONSE_REGULATORY"/>
    <property type="match status" value="1"/>
</dbReference>
<dbReference type="InterPro" id="IPR007492">
    <property type="entry name" value="LytTR_DNA-bd_dom"/>
</dbReference>
<dbReference type="PROSITE" id="PS50930">
    <property type="entry name" value="HTH_LYTTR"/>
    <property type="match status" value="1"/>
</dbReference>
<evidence type="ECO:0000313" key="6">
    <source>
        <dbReference type="Proteomes" id="UP000184031"/>
    </source>
</evidence>
<dbReference type="STRING" id="1055723.SAMN05216293_0621"/>
<evidence type="ECO:0000313" key="5">
    <source>
        <dbReference type="EMBL" id="SHK20311.1"/>
    </source>
</evidence>
<organism evidence="5 6">
    <name type="scientific">Flagellimonas taeanensis</name>
    <dbReference type="NCBI Taxonomy" id="1005926"/>
    <lineage>
        <taxon>Bacteria</taxon>
        <taxon>Pseudomonadati</taxon>
        <taxon>Bacteroidota</taxon>
        <taxon>Flavobacteriia</taxon>
        <taxon>Flavobacteriales</taxon>
        <taxon>Flavobacteriaceae</taxon>
        <taxon>Flagellimonas</taxon>
    </lineage>
</organism>
<comment type="caution">
    <text evidence="5">The sequence shown here is derived from an EMBL/GenBank/DDBJ whole genome shotgun (WGS) entry which is preliminary data.</text>
</comment>
<gene>
    <name evidence="4" type="ORF">SAMN04487891_101613</name>
    <name evidence="5" type="ORF">SAMN05216293_0621</name>
</gene>
<protein>
    <submittedName>
        <fullName evidence="5">Two component transcriptional regulator, LytTR family</fullName>
    </submittedName>
</protein>
<dbReference type="Proteomes" id="UP000184031">
    <property type="component" value="Unassembled WGS sequence"/>
</dbReference>
<feature type="domain" description="HTH LytTR-type" evidence="3">
    <location>
        <begin position="147"/>
        <end position="245"/>
    </location>
</feature>
<name>A0A1M6QJ95_9FLAO</name>
<keyword evidence="7" id="KW-1185">Reference proteome</keyword>
<sequence length="245" mass="28090">MRAIIVDDEVAAINSLSWELRKYPDFISIIETFTSPKEAISGINYLKPDCVFLDIEMPEMSGFSLLDKLEYRNFAIVITTAYNQYAIQAIKESAVDYLLKPVDQDDIAGVIEKLKKLNGQQSFQHQFEQTFEALSRASAPQVVQIPVSGKILFLRVADIVYCESDGNYSKVFLESGEQVLVSKKLKELEDLLPSRIFFRIHNSFIVHLLKVDEYIRTDGYLVLSNDRKIPVSRNKREAFLHRMAQ</sequence>